<dbReference type="SUPFAM" id="SSF50998">
    <property type="entry name" value="Quinoprotein alcohol dehydrogenase-like"/>
    <property type="match status" value="1"/>
</dbReference>
<feature type="signal peptide" evidence="1">
    <location>
        <begin position="1"/>
        <end position="21"/>
    </location>
</feature>
<dbReference type="Pfam" id="PF13360">
    <property type="entry name" value="PQQ_2"/>
    <property type="match status" value="2"/>
</dbReference>
<dbReference type="OrthoDB" id="244732at2"/>
<dbReference type="InterPro" id="IPR015943">
    <property type="entry name" value="WD40/YVTN_repeat-like_dom_sf"/>
</dbReference>
<feature type="chain" id="PRO_5015773324" evidence="1">
    <location>
        <begin position="22"/>
        <end position="416"/>
    </location>
</feature>
<name>A0A2S8G1S9_9BACT</name>
<dbReference type="Proteomes" id="UP000239388">
    <property type="component" value="Unassembled WGS sequence"/>
</dbReference>
<evidence type="ECO:0000256" key="1">
    <source>
        <dbReference type="SAM" id="SignalP"/>
    </source>
</evidence>
<dbReference type="PANTHER" id="PTHR34512">
    <property type="entry name" value="CELL SURFACE PROTEIN"/>
    <property type="match status" value="1"/>
</dbReference>
<dbReference type="Gene3D" id="2.130.10.10">
    <property type="entry name" value="YVTN repeat-like/Quinoprotein amine dehydrogenase"/>
    <property type="match status" value="2"/>
</dbReference>
<dbReference type="InterPro" id="IPR002372">
    <property type="entry name" value="PQQ_rpt_dom"/>
</dbReference>
<comment type="caution">
    <text evidence="3">The sequence shown here is derived from an EMBL/GenBank/DDBJ whole genome shotgun (WGS) entry which is preliminary data.</text>
</comment>
<feature type="domain" description="Pyrrolo-quinoline quinone repeat" evidence="2">
    <location>
        <begin position="53"/>
        <end position="200"/>
    </location>
</feature>
<evidence type="ECO:0000313" key="3">
    <source>
        <dbReference type="EMBL" id="PQO38405.1"/>
    </source>
</evidence>
<evidence type="ECO:0000259" key="2">
    <source>
        <dbReference type="Pfam" id="PF13360"/>
    </source>
</evidence>
<dbReference type="SMART" id="SM00564">
    <property type="entry name" value="PQQ"/>
    <property type="match status" value="3"/>
</dbReference>
<proteinExistence type="predicted"/>
<evidence type="ECO:0000313" key="4">
    <source>
        <dbReference type="Proteomes" id="UP000239388"/>
    </source>
</evidence>
<feature type="domain" description="Pyrrolo-quinoline quinone repeat" evidence="2">
    <location>
        <begin position="300"/>
        <end position="376"/>
    </location>
</feature>
<dbReference type="PANTHER" id="PTHR34512:SF30">
    <property type="entry name" value="OUTER MEMBRANE PROTEIN ASSEMBLY FACTOR BAMB"/>
    <property type="match status" value="1"/>
</dbReference>
<keyword evidence="1" id="KW-0732">Signal</keyword>
<gene>
    <name evidence="3" type="ORF">C5Y98_10095</name>
</gene>
<sequence>MRLSIFLSCCLAVLFANTLHAEHNWPEFRGADGTGTDMSAHVPTDLGDISNIAWQTKPHGRGWSSPVIWGDQLWITTATEDGKQQFALCYDRNTGEKIHDVLVFENAEPDFCHPTNTYASCTPAIEEGRVYVHFGKYGTACLDTKTGQKLWERREFPCDHFRGPASSPIIDDENVYVALDGFDLQYVVALNKKTGETAWKKDRNIDYGTDNGDRYKAYSTGLIFTHKGRRQLVIPSATATISYDPSTGDELWRVRHGGMNAAIRPVYRHGLVYIFGGDGQTKLVAVDPSGSGNVSLTHIVWNSGKAIPQRPGPVFVNDWMFLIDDSGVATCLDAKTGDVVWNKRIGGNYRASLVCAGGFIYAFTDDGHATVFKAADKYQEVSQADFPSGFQASGAVVDDSLYLRSVEGLYCFRNPK</sequence>
<reference evidence="3 4" key="1">
    <citation type="submission" date="2018-02" db="EMBL/GenBank/DDBJ databases">
        <title>Comparative genomes isolates from brazilian mangrove.</title>
        <authorList>
            <person name="Araujo J.E."/>
            <person name="Taketani R.G."/>
            <person name="Silva M.C.P."/>
            <person name="Loureco M.V."/>
            <person name="Andreote F.D."/>
        </authorList>
    </citation>
    <scope>NUCLEOTIDE SEQUENCE [LARGE SCALE GENOMIC DNA]</scope>
    <source>
        <strain evidence="3 4">NAP PRIS-MGV</strain>
    </source>
</reference>
<dbReference type="AlphaFoldDB" id="A0A2S8G1S9"/>
<protein>
    <submittedName>
        <fullName evidence="3">Quinonprotein alcohol dehydrogenase</fullName>
    </submittedName>
</protein>
<accession>A0A2S8G1S9</accession>
<organism evidence="3 4">
    <name type="scientific">Blastopirellula marina</name>
    <dbReference type="NCBI Taxonomy" id="124"/>
    <lineage>
        <taxon>Bacteria</taxon>
        <taxon>Pseudomonadati</taxon>
        <taxon>Planctomycetota</taxon>
        <taxon>Planctomycetia</taxon>
        <taxon>Pirellulales</taxon>
        <taxon>Pirellulaceae</taxon>
        <taxon>Blastopirellula</taxon>
    </lineage>
</organism>
<dbReference type="EMBL" id="PUIB01000011">
    <property type="protein sequence ID" value="PQO38405.1"/>
    <property type="molecule type" value="Genomic_DNA"/>
</dbReference>
<dbReference type="InterPro" id="IPR018391">
    <property type="entry name" value="PQQ_b-propeller_rpt"/>
</dbReference>
<dbReference type="InterPro" id="IPR011047">
    <property type="entry name" value="Quinoprotein_ADH-like_sf"/>
</dbReference>